<dbReference type="SMART" id="SM00382">
    <property type="entry name" value="AAA"/>
    <property type="match status" value="1"/>
</dbReference>
<dbReference type="InterPro" id="IPR003593">
    <property type="entry name" value="AAA+_ATPase"/>
</dbReference>
<sequence length="401" mass="45475">MTKWDLLKFKTELSSLCIFRRILSDSVLKALKRYFATYESGDTFSSVSAYSEFVCRLYEANGGNLTKHVEELCYDSENVYVKLIGEGKIPNEYMRTCVKQELLILSRLSSLKKSDLIEPIRWDGFLPSFYSEEINLLERYDHRVHNIGKYGYGKYAHNPMFCIDESGTIVAVKNPDPISLDELVDYEIQRNRIIDNTKALLDGKPAANILLTGDAGTGKSSTVKAVVNAFYNDGLRIIEVRKDQLASIPKVLDELSQNPLKFILFIDDLSFLSDDDNFNGLKAVLEGSVSARSKNVVVYATSNRRHIIREKFSDRDSDDEVHRNDAMQEMISLSDRFGLHISFNKPDKKTYLDIVLNLAQKSGVGMPQDELCAQAERFALERGGRSARLARQFIDSILAKE</sequence>
<keyword evidence="2" id="KW-0547">Nucleotide-binding</keyword>
<accession>A0A9D1EN20</accession>
<feature type="domain" description="AAA+ ATPase" evidence="1">
    <location>
        <begin position="205"/>
        <end position="347"/>
    </location>
</feature>
<dbReference type="Pfam" id="PF05673">
    <property type="entry name" value="DUF815"/>
    <property type="match status" value="1"/>
</dbReference>
<dbReference type="CDD" id="cd00009">
    <property type="entry name" value="AAA"/>
    <property type="match status" value="1"/>
</dbReference>
<evidence type="ECO:0000313" key="3">
    <source>
        <dbReference type="Proteomes" id="UP000823982"/>
    </source>
</evidence>
<reference evidence="2" key="1">
    <citation type="submission" date="2020-10" db="EMBL/GenBank/DDBJ databases">
        <authorList>
            <person name="Gilroy R."/>
        </authorList>
    </citation>
    <scope>NUCLEOTIDE SEQUENCE</scope>
    <source>
        <strain evidence="2">CHK157-1446</strain>
    </source>
</reference>
<evidence type="ECO:0000259" key="1">
    <source>
        <dbReference type="SMART" id="SM00382"/>
    </source>
</evidence>
<dbReference type="Proteomes" id="UP000823982">
    <property type="component" value="Unassembled WGS sequence"/>
</dbReference>
<comment type="caution">
    <text evidence="2">The sequence shown here is derived from an EMBL/GenBank/DDBJ whole genome shotgun (WGS) entry which is preliminary data.</text>
</comment>
<dbReference type="PANTHER" id="PTHR42935">
    <property type="entry name" value="SLR0930 PROTEIN"/>
    <property type="match status" value="1"/>
</dbReference>
<dbReference type="GO" id="GO:0005524">
    <property type="term" value="F:ATP binding"/>
    <property type="evidence" value="ECO:0007669"/>
    <property type="project" value="UniProtKB-KW"/>
</dbReference>
<name>A0A9D1EN20_9FIRM</name>
<protein>
    <submittedName>
        <fullName evidence="2">ATP-binding protein</fullName>
    </submittedName>
</protein>
<evidence type="ECO:0000313" key="2">
    <source>
        <dbReference type="EMBL" id="HIS24456.1"/>
    </source>
</evidence>
<reference evidence="2" key="2">
    <citation type="journal article" date="2021" name="PeerJ">
        <title>Extensive microbial diversity within the chicken gut microbiome revealed by metagenomics and culture.</title>
        <authorList>
            <person name="Gilroy R."/>
            <person name="Ravi A."/>
            <person name="Getino M."/>
            <person name="Pursley I."/>
            <person name="Horton D.L."/>
            <person name="Alikhan N.F."/>
            <person name="Baker D."/>
            <person name="Gharbi K."/>
            <person name="Hall N."/>
            <person name="Watson M."/>
            <person name="Adriaenssens E.M."/>
            <person name="Foster-Nyarko E."/>
            <person name="Jarju S."/>
            <person name="Secka A."/>
            <person name="Antonio M."/>
            <person name="Oren A."/>
            <person name="Chaudhuri R.R."/>
            <person name="La Ragione R."/>
            <person name="Hildebrand F."/>
            <person name="Pallen M.J."/>
        </authorList>
    </citation>
    <scope>NUCLEOTIDE SEQUENCE</scope>
    <source>
        <strain evidence="2">CHK157-1446</strain>
    </source>
</reference>
<proteinExistence type="predicted"/>
<dbReference type="EMBL" id="DVIR01000033">
    <property type="protein sequence ID" value="HIS24456.1"/>
    <property type="molecule type" value="Genomic_DNA"/>
</dbReference>
<dbReference type="Gene3D" id="3.40.50.300">
    <property type="entry name" value="P-loop containing nucleotide triphosphate hydrolases"/>
    <property type="match status" value="1"/>
</dbReference>
<dbReference type="InterPro" id="IPR027417">
    <property type="entry name" value="P-loop_NTPase"/>
</dbReference>
<organism evidence="2 3">
    <name type="scientific">Candidatus Faeciplasma gallinarum</name>
    <dbReference type="NCBI Taxonomy" id="2840799"/>
    <lineage>
        <taxon>Bacteria</taxon>
        <taxon>Bacillati</taxon>
        <taxon>Bacillota</taxon>
        <taxon>Clostridia</taxon>
        <taxon>Eubacteriales</taxon>
        <taxon>Oscillospiraceae</taxon>
        <taxon>Oscillospiraceae incertae sedis</taxon>
        <taxon>Candidatus Faeciplasma</taxon>
    </lineage>
</organism>
<keyword evidence="2" id="KW-0067">ATP-binding</keyword>
<dbReference type="InterPro" id="IPR008533">
    <property type="entry name" value="DUF815"/>
</dbReference>
<dbReference type="AlphaFoldDB" id="A0A9D1EN20"/>
<dbReference type="PANTHER" id="PTHR42935:SF1">
    <property type="entry name" value="SLR0930 PROTEIN"/>
    <property type="match status" value="1"/>
</dbReference>
<dbReference type="SUPFAM" id="SSF52540">
    <property type="entry name" value="P-loop containing nucleoside triphosphate hydrolases"/>
    <property type="match status" value="1"/>
</dbReference>
<gene>
    <name evidence="2" type="ORF">IAD01_03535</name>
</gene>